<dbReference type="Proteomes" id="UP000469734">
    <property type="component" value="Unassembled WGS sequence"/>
</dbReference>
<name>A0A7X4H056_9BURK</name>
<dbReference type="EMBL" id="WWCR01000010">
    <property type="protein sequence ID" value="MYM72883.1"/>
    <property type="molecule type" value="Genomic_DNA"/>
</dbReference>
<sequence>MTTFDWHGAAISRATVVDATYKNTQNVRRFLIGQCGPDFKFDRALMAWIRSGAAHTIGDIADEWQRRRS</sequence>
<proteinExistence type="predicted"/>
<dbReference type="InterPro" id="IPR045492">
    <property type="entry name" value="DUF6434"/>
</dbReference>
<evidence type="ECO:0000313" key="2">
    <source>
        <dbReference type="EMBL" id="MYM72883.1"/>
    </source>
</evidence>
<accession>A0A7X4H056</accession>
<evidence type="ECO:0000259" key="1">
    <source>
        <dbReference type="Pfam" id="PF20026"/>
    </source>
</evidence>
<gene>
    <name evidence="2" type="ORF">GTP56_11805</name>
</gene>
<reference evidence="2 3" key="1">
    <citation type="submission" date="2019-12" db="EMBL/GenBank/DDBJ databases">
        <title>Novel species isolated from a subtropical stream in China.</title>
        <authorList>
            <person name="Lu H."/>
        </authorList>
    </citation>
    <scope>NUCLEOTIDE SEQUENCE [LARGE SCALE GENOMIC DNA]</scope>
    <source>
        <strain evidence="2 3">FT134W</strain>
    </source>
</reference>
<feature type="domain" description="DUF6434" evidence="1">
    <location>
        <begin position="4"/>
        <end position="67"/>
    </location>
</feature>
<comment type="caution">
    <text evidence="2">The sequence shown here is derived from an EMBL/GenBank/DDBJ whole genome shotgun (WGS) entry which is preliminary data.</text>
</comment>
<protein>
    <recommendedName>
        <fullName evidence="1">DUF6434 domain-containing protein</fullName>
    </recommendedName>
</protein>
<dbReference type="RefSeq" id="WP_161050234.1">
    <property type="nucleotide sequence ID" value="NZ_WWCR01000010.1"/>
</dbReference>
<dbReference type="Pfam" id="PF20026">
    <property type="entry name" value="DUF6434"/>
    <property type="match status" value="1"/>
</dbReference>
<organism evidence="2 3">
    <name type="scientific">Duganella margarita</name>
    <dbReference type="NCBI Taxonomy" id="2692170"/>
    <lineage>
        <taxon>Bacteria</taxon>
        <taxon>Pseudomonadati</taxon>
        <taxon>Pseudomonadota</taxon>
        <taxon>Betaproteobacteria</taxon>
        <taxon>Burkholderiales</taxon>
        <taxon>Oxalobacteraceae</taxon>
        <taxon>Telluria group</taxon>
        <taxon>Duganella</taxon>
    </lineage>
</organism>
<evidence type="ECO:0000313" key="3">
    <source>
        <dbReference type="Proteomes" id="UP000469734"/>
    </source>
</evidence>
<dbReference type="AlphaFoldDB" id="A0A7X4H056"/>